<dbReference type="Proteomes" id="UP000066376">
    <property type="component" value="Chromosome"/>
</dbReference>
<dbReference type="STRING" id="294671.YLM1_1435"/>
<dbReference type="GO" id="GO:0046872">
    <property type="term" value="F:metal ion binding"/>
    <property type="evidence" value="ECO:0007669"/>
    <property type="project" value="UniProtKB-KW"/>
</dbReference>
<evidence type="ECO:0000313" key="10">
    <source>
        <dbReference type="EMBL" id="SFL17040.1"/>
    </source>
</evidence>
<evidence type="ECO:0000256" key="7">
    <source>
        <dbReference type="SAM" id="MobiDB-lite"/>
    </source>
</evidence>
<organism evidence="9 11">
    <name type="scientific">Methanobrevibacter olleyae</name>
    <dbReference type="NCBI Taxonomy" id="294671"/>
    <lineage>
        <taxon>Archaea</taxon>
        <taxon>Methanobacteriati</taxon>
        <taxon>Methanobacteriota</taxon>
        <taxon>Methanomada group</taxon>
        <taxon>Methanobacteria</taxon>
        <taxon>Methanobacteriales</taxon>
        <taxon>Methanobacteriaceae</taxon>
        <taxon>Methanobrevibacter</taxon>
    </lineage>
</organism>
<dbReference type="GO" id="GO:0051536">
    <property type="term" value="F:iron-sulfur cluster binding"/>
    <property type="evidence" value="ECO:0007669"/>
    <property type="project" value="UniProtKB-KW"/>
</dbReference>
<evidence type="ECO:0000256" key="2">
    <source>
        <dbReference type="ARBA" id="ARBA00022722"/>
    </source>
</evidence>
<dbReference type="GeneID" id="28489745"/>
<keyword evidence="2" id="KW-0540">Nuclease</keyword>
<dbReference type="PANTHER" id="PTHR36531">
    <property type="entry name" value="CRISPR-ASSOCIATED EXONUCLEASE CAS4"/>
    <property type="match status" value="1"/>
</dbReference>
<keyword evidence="11" id="KW-1185">Reference proteome</keyword>
<evidence type="ECO:0000256" key="4">
    <source>
        <dbReference type="ARBA" id="ARBA00022801"/>
    </source>
</evidence>
<dbReference type="AlphaFoldDB" id="A0A126R1P5"/>
<name>A0A126R1P5_METOL</name>
<evidence type="ECO:0000256" key="3">
    <source>
        <dbReference type="ARBA" id="ARBA00022723"/>
    </source>
</evidence>
<comment type="cofactor">
    <cofactor evidence="1">
        <name>[4Fe-4S] cluster</name>
        <dbReference type="ChEBI" id="CHEBI:49883"/>
    </cofactor>
</comment>
<proteinExistence type="predicted"/>
<dbReference type="RefSeq" id="WP_067147859.1">
    <property type="nucleotide sequence ID" value="NZ_CP014265.1"/>
</dbReference>
<feature type="region of interest" description="Disordered" evidence="7">
    <location>
        <begin position="89"/>
        <end position="111"/>
    </location>
</feature>
<evidence type="ECO:0000313" key="11">
    <source>
        <dbReference type="Proteomes" id="UP000066376"/>
    </source>
</evidence>
<dbReference type="InterPro" id="IPR011604">
    <property type="entry name" value="PDDEXK-like_dom_sf"/>
</dbReference>
<accession>A0A126R1P5</accession>
<dbReference type="PANTHER" id="PTHR36531:SF6">
    <property type="entry name" value="DNA REPLICATION ATP-DEPENDENT HELICASE_NUCLEASE DNA2"/>
    <property type="match status" value="1"/>
</dbReference>
<reference evidence="10" key="3">
    <citation type="submission" date="2016-10" db="EMBL/GenBank/DDBJ databases">
        <authorList>
            <person name="de Groot N.N."/>
        </authorList>
    </citation>
    <scope>NUCLEOTIDE SEQUENCE [LARGE SCALE GENOMIC DNA]</scope>
    <source>
        <strain evidence="10">DSM 16632</strain>
    </source>
</reference>
<dbReference type="InterPro" id="IPR022765">
    <property type="entry name" value="Dna2/Cas4_DUF83"/>
</dbReference>
<dbReference type="Pfam" id="PF01930">
    <property type="entry name" value="Cas_Cas4"/>
    <property type="match status" value="1"/>
</dbReference>
<evidence type="ECO:0000256" key="5">
    <source>
        <dbReference type="ARBA" id="ARBA00023004"/>
    </source>
</evidence>
<gene>
    <name evidence="10" type="ORF">SAMN02910297_00110</name>
    <name evidence="9" type="ORF">YLM1_1435</name>
</gene>
<dbReference type="PATRIC" id="fig|294671.3.peg.1496"/>
<evidence type="ECO:0000256" key="1">
    <source>
        <dbReference type="ARBA" id="ARBA00001966"/>
    </source>
</evidence>
<dbReference type="Gene3D" id="3.90.320.10">
    <property type="match status" value="1"/>
</dbReference>
<dbReference type="Proteomes" id="UP000183442">
    <property type="component" value="Unassembled WGS sequence"/>
</dbReference>
<reference evidence="11" key="2">
    <citation type="submission" date="2016-02" db="EMBL/GenBank/DDBJ databases">
        <title>The draft genome sequence of the rumen methanogen Methanobrevibacter olleyae YLM1.</title>
        <authorList>
            <consortium name="New Zealand Agricultural Greenhouse Gas Research Centre/Pastoral Greenhouse Gas Research Consortium"/>
            <person name="Kelly W.J."/>
            <person name="Li D."/>
            <person name="Lambie S.C."/>
            <person name="Attwood G.T."/>
            <person name="Altermann E."/>
            <person name="Leahy S.C."/>
        </authorList>
    </citation>
    <scope>NUCLEOTIDE SEQUENCE [LARGE SCALE GENOMIC DNA]</scope>
    <source>
        <strain evidence="11">YLM1</strain>
    </source>
</reference>
<evidence type="ECO:0000256" key="6">
    <source>
        <dbReference type="ARBA" id="ARBA00023014"/>
    </source>
</evidence>
<dbReference type="GO" id="GO:0016787">
    <property type="term" value="F:hydrolase activity"/>
    <property type="evidence" value="ECO:0007669"/>
    <property type="project" value="UniProtKB-KW"/>
</dbReference>
<evidence type="ECO:0000313" key="12">
    <source>
        <dbReference type="Proteomes" id="UP000183442"/>
    </source>
</evidence>
<keyword evidence="3" id="KW-0479">Metal-binding</keyword>
<dbReference type="EMBL" id="FOTL01000001">
    <property type="protein sequence ID" value="SFL17040.1"/>
    <property type="molecule type" value="Genomic_DNA"/>
</dbReference>
<keyword evidence="5" id="KW-0408">Iron</keyword>
<feature type="domain" description="DUF83" evidence="8">
    <location>
        <begin position="258"/>
        <end position="370"/>
    </location>
</feature>
<keyword evidence="6" id="KW-0411">Iron-sulfur</keyword>
<reference evidence="9 11" key="1">
    <citation type="journal article" date="2016" name="Genome Announc.">
        <title>Draft Genome Sequence of the Rumen Methanogen Methanobrevibacter olleyae YLM1.</title>
        <authorList>
            <person name="Kelly W.J."/>
            <person name="Li D."/>
            <person name="Lambie S.C."/>
            <person name="Cox F."/>
            <person name="Attwood G.T."/>
            <person name="Altermann E."/>
            <person name="Leahy S.C."/>
        </authorList>
    </citation>
    <scope>NUCLEOTIDE SEQUENCE [LARGE SCALE GENOMIC DNA]</scope>
    <source>
        <strain evidence="9 11">YLM1</strain>
    </source>
</reference>
<sequence length="373" mass="43999">MISVSTIKSYMFCPLKLYFQTNIDEESNEDYLTSKTLKDLRIDIQDLFNKNLRYVKKDMEIDEIEKRLSIGIHNQIKATFDIIEEINEKNKNNNHEKRNKEEKPNKNYKNNEKNLNKINKLKNNDKIEFIDSDKTSNIPKTNQINEIREIRERNEINEVNERNEIREIRERNEINEVNERNEVREKNTALESLVDEHRKIEELKKELINEINLNLKILSLKIAEAMKILDKDGDEIHGLFFPSCMYNYLIRDIGLDLIGLIDKIEVEKGNYFPISLKPSNPPIKGVWDGDLMETIANALLIEQEFNTYVTIGYVDYLKIAERRPVIIDTDARKGFFKVLTHINKIIEEGEIPNVKTSLKKCENCEYKELCEKN</sequence>
<dbReference type="GO" id="GO:0004518">
    <property type="term" value="F:nuclease activity"/>
    <property type="evidence" value="ECO:0007669"/>
    <property type="project" value="UniProtKB-KW"/>
</dbReference>
<evidence type="ECO:0000313" key="9">
    <source>
        <dbReference type="EMBL" id="AMK15992.1"/>
    </source>
</evidence>
<dbReference type="EMBL" id="CP014265">
    <property type="protein sequence ID" value="AMK15992.1"/>
    <property type="molecule type" value="Genomic_DNA"/>
</dbReference>
<dbReference type="InterPro" id="IPR051827">
    <property type="entry name" value="Cas4_exonuclease"/>
</dbReference>
<reference evidence="12" key="4">
    <citation type="submission" date="2016-10" db="EMBL/GenBank/DDBJ databases">
        <authorList>
            <person name="Varghese N."/>
        </authorList>
    </citation>
    <scope>NUCLEOTIDE SEQUENCE [LARGE SCALE GENOMIC DNA]</scope>
    <source>
        <strain evidence="12">DSM 16632</strain>
    </source>
</reference>
<keyword evidence="4" id="KW-0378">Hydrolase</keyword>
<protein>
    <recommendedName>
        <fullName evidence="8">DUF83 domain-containing protein</fullName>
    </recommendedName>
</protein>
<dbReference type="KEGG" id="mol:YLM1_1435"/>
<dbReference type="OrthoDB" id="26676at2157"/>
<evidence type="ECO:0000259" key="8">
    <source>
        <dbReference type="Pfam" id="PF01930"/>
    </source>
</evidence>